<keyword evidence="2" id="KW-0663">Pyridoxal phosphate</keyword>
<dbReference type="Pfam" id="PF01168">
    <property type="entry name" value="Ala_racemase_N"/>
    <property type="match status" value="1"/>
</dbReference>
<evidence type="ECO:0000313" key="5">
    <source>
        <dbReference type="EMBL" id="GHA44189.1"/>
    </source>
</evidence>
<evidence type="ECO:0000313" key="6">
    <source>
        <dbReference type="Proteomes" id="UP000634455"/>
    </source>
</evidence>
<dbReference type="RefSeq" id="WP_189639091.1">
    <property type="nucleotide sequence ID" value="NZ_BMZF01000001.1"/>
</dbReference>
<keyword evidence="3" id="KW-0413">Isomerase</keyword>
<evidence type="ECO:0000256" key="2">
    <source>
        <dbReference type="ARBA" id="ARBA00022898"/>
    </source>
</evidence>
<dbReference type="InterPro" id="IPR000821">
    <property type="entry name" value="Ala_racemase"/>
</dbReference>
<dbReference type="CDD" id="cd06815">
    <property type="entry name" value="PLPDE_III_AR_like_1"/>
    <property type="match status" value="1"/>
</dbReference>
<dbReference type="PANTHER" id="PTHR30511">
    <property type="entry name" value="ALANINE RACEMASE"/>
    <property type="match status" value="1"/>
</dbReference>
<dbReference type="Gene3D" id="3.20.20.10">
    <property type="entry name" value="Alanine racemase"/>
    <property type="match status" value="1"/>
</dbReference>
<comment type="caution">
    <text evidence="5">The sequence shown here is derived from an EMBL/GenBank/DDBJ whole genome shotgun (WGS) entry which is preliminary data.</text>
</comment>
<accession>A0ABQ3CWP4</accession>
<dbReference type="EMBL" id="BMZF01000001">
    <property type="protein sequence ID" value="GHA44189.1"/>
    <property type="molecule type" value="Genomic_DNA"/>
</dbReference>
<protein>
    <submittedName>
        <fullName evidence="5">Alanine racemase</fullName>
    </submittedName>
</protein>
<dbReference type="SUPFAM" id="SSF51419">
    <property type="entry name" value="PLP-binding barrel"/>
    <property type="match status" value="1"/>
</dbReference>
<sequence length="374" mass="39952">MITPRIEIDLDKIRYNTRYLVERLNLRDITVTGVTKAVCGHPAVAKAMLDGGAINLADSRVQNILRMRKAGIACSMAMIRSPMLSQLDAIVQNSDTSFNTEISTVTGLAAAARKSNELHNIVLMVEMGDMREGIMPKDLKSFALRVIKIPGLTLTGIGTNFACLGGIPPDIDIMNKFSSLVREVETACGLAFTTVSGGNSASLTWALGNRENGCVNNLRLGEAILLGVDPVCGTQISGLHTDAFTLVAEVIETKIKTDVVQLKFINTNLKDPSSLVHGTGSVARSILAIGLQDTDIGGLKLPEGVTSFGATSDHMIVCKSHAHLQVGQEVKFQMNYSAVMQAMSAPDIVKTILGAPSLKTLVPTNSNRPRLALL</sequence>
<reference evidence="6" key="1">
    <citation type="journal article" date="2019" name="Int. J. Syst. Evol. Microbiol.">
        <title>The Global Catalogue of Microorganisms (GCM) 10K type strain sequencing project: providing services to taxonomists for standard genome sequencing and annotation.</title>
        <authorList>
            <consortium name="The Broad Institute Genomics Platform"/>
            <consortium name="The Broad Institute Genome Sequencing Center for Infectious Disease"/>
            <person name="Wu L."/>
            <person name="Ma J."/>
        </authorList>
    </citation>
    <scope>NUCLEOTIDE SEQUENCE [LARGE SCALE GENOMIC DNA]</scope>
    <source>
        <strain evidence="6">KCTC 32465</strain>
    </source>
</reference>
<comment type="cofactor">
    <cofactor evidence="1">
        <name>pyridoxal 5'-phosphate</name>
        <dbReference type="ChEBI" id="CHEBI:597326"/>
    </cofactor>
</comment>
<evidence type="ECO:0000256" key="1">
    <source>
        <dbReference type="ARBA" id="ARBA00001933"/>
    </source>
</evidence>
<evidence type="ECO:0000259" key="4">
    <source>
        <dbReference type="Pfam" id="PF01168"/>
    </source>
</evidence>
<organism evidence="5 6">
    <name type="scientific">Paramylibacter ulvae</name>
    <dbReference type="NCBI Taxonomy" id="1651968"/>
    <lineage>
        <taxon>Bacteria</taxon>
        <taxon>Pseudomonadati</taxon>
        <taxon>Pseudomonadota</taxon>
        <taxon>Alphaproteobacteria</taxon>
        <taxon>Rhodobacterales</taxon>
        <taxon>Paracoccaceae</taxon>
        <taxon>Paramylibacter</taxon>
    </lineage>
</organism>
<feature type="domain" description="Alanine racemase N-terminal" evidence="4">
    <location>
        <begin position="8"/>
        <end position="224"/>
    </location>
</feature>
<gene>
    <name evidence="5" type="ORF">GCM10008927_06200</name>
</gene>
<dbReference type="Proteomes" id="UP000634455">
    <property type="component" value="Unassembled WGS sequence"/>
</dbReference>
<keyword evidence="6" id="KW-1185">Reference proteome</keyword>
<name>A0ABQ3CWP4_9RHOB</name>
<dbReference type="PANTHER" id="PTHR30511:SF3">
    <property type="entry name" value="LYSINE RACEMASE"/>
    <property type="match status" value="1"/>
</dbReference>
<proteinExistence type="predicted"/>
<evidence type="ECO:0000256" key="3">
    <source>
        <dbReference type="ARBA" id="ARBA00023235"/>
    </source>
</evidence>
<dbReference type="InterPro" id="IPR029066">
    <property type="entry name" value="PLP-binding_barrel"/>
</dbReference>
<dbReference type="InterPro" id="IPR001608">
    <property type="entry name" value="Ala_racemase_N"/>
</dbReference>